<reference evidence="2 3" key="1">
    <citation type="submission" date="2024-01" db="EMBL/GenBank/DDBJ databases">
        <authorList>
            <person name="Waweru B."/>
        </authorList>
    </citation>
    <scope>NUCLEOTIDE SEQUENCE [LARGE SCALE GENOMIC DNA]</scope>
</reference>
<sequence length="138" mass="15581">FLHGSVQATEITEEMVHQESPSKVKIVLCTNDDESSSASSAEDVLHSRRWKKNKVKKEGEGHAGSIQATKITEEMAHHESKILIRLCDDDKGCIPYCPKTCKRVYCDKRPEPKQSRCFCETSEFSLKSMLFTMPCVQG</sequence>
<proteinExistence type="predicted"/>
<name>A0AAV1QVD6_9ROSI</name>
<comment type="caution">
    <text evidence="2">The sequence shown here is derived from an EMBL/GenBank/DDBJ whole genome shotgun (WGS) entry which is preliminary data.</text>
</comment>
<organism evidence="2 3">
    <name type="scientific">Dovyalis caffra</name>
    <dbReference type="NCBI Taxonomy" id="77055"/>
    <lineage>
        <taxon>Eukaryota</taxon>
        <taxon>Viridiplantae</taxon>
        <taxon>Streptophyta</taxon>
        <taxon>Embryophyta</taxon>
        <taxon>Tracheophyta</taxon>
        <taxon>Spermatophyta</taxon>
        <taxon>Magnoliopsida</taxon>
        <taxon>eudicotyledons</taxon>
        <taxon>Gunneridae</taxon>
        <taxon>Pentapetalae</taxon>
        <taxon>rosids</taxon>
        <taxon>fabids</taxon>
        <taxon>Malpighiales</taxon>
        <taxon>Salicaceae</taxon>
        <taxon>Flacourtieae</taxon>
        <taxon>Dovyalis</taxon>
    </lineage>
</organism>
<evidence type="ECO:0000313" key="2">
    <source>
        <dbReference type="EMBL" id="CAK7325426.1"/>
    </source>
</evidence>
<dbReference type="Proteomes" id="UP001314170">
    <property type="component" value="Unassembled WGS sequence"/>
</dbReference>
<dbReference type="AlphaFoldDB" id="A0AAV1QVD6"/>
<evidence type="ECO:0000313" key="3">
    <source>
        <dbReference type="Proteomes" id="UP001314170"/>
    </source>
</evidence>
<dbReference type="EMBL" id="CAWUPB010000850">
    <property type="protein sequence ID" value="CAK7325426.1"/>
    <property type="molecule type" value="Genomic_DNA"/>
</dbReference>
<accession>A0AAV1QVD6</accession>
<feature type="non-terminal residue" evidence="2">
    <location>
        <position position="1"/>
    </location>
</feature>
<feature type="region of interest" description="Disordered" evidence="1">
    <location>
        <begin position="51"/>
        <end position="71"/>
    </location>
</feature>
<evidence type="ECO:0000256" key="1">
    <source>
        <dbReference type="SAM" id="MobiDB-lite"/>
    </source>
</evidence>
<protein>
    <submittedName>
        <fullName evidence="2">Uncharacterized protein</fullName>
    </submittedName>
</protein>
<gene>
    <name evidence="2" type="ORF">DCAF_LOCUS3103</name>
</gene>
<keyword evidence="3" id="KW-1185">Reference proteome</keyword>